<sequence length="505" mass="55235">MPAPPVNEFLPVEVDELGPYTRQFSCDPQDRPGITAFALLVFEHYDRPGYSGSRPCVPYNSFHHDGRALDWVLNAHDPMDRRLGDAVAQWLTENDGEMAARFGIENLIWNRQVWDRWNGWQIYAGHPHDDHIHFAFTWDGAQMNTSWWTGVAVTQPDLGPCEIAGQYSALHVFPRRQACPSADVLPPLTGLPQVQPGGADTGLATLQEKLGVPATGVLDNETRNALVQWQLEHDVPATGVPDDLTQAGLQGLSLPDLALGLQAVLPQEWQKTEFTPYLRTTLTEGDTGPAVVLLQEALGAEPDGDFGPLTAQALREWEDTVPVLQIQAERRGEEPAVVTPLTWTLLERAVHPTIDLRDLELREGDVDQAADPDGVHESQEPQYAEDGAPIPTYAGGAVTFLQTLLGVEADGDFGPLTAETVREVQQAAELEATGVVDGPTWRAVEAAAVEAGHVPGPPGLAAQREREETEQVDREAEEQVDREAEEQAERERAAEFEASLANAGR</sequence>
<name>A0A5J6V395_9MICO</name>
<dbReference type="AlphaFoldDB" id="A0A5J6V395"/>
<dbReference type="Pfam" id="PF26571">
    <property type="entry name" value="VldE"/>
    <property type="match status" value="1"/>
</dbReference>
<keyword evidence="5" id="KW-1185">Reference proteome</keyword>
<evidence type="ECO:0000313" key="5">
    <source>
        <dbReference type="Proteomes" id="UP000326546"/>
    </source>
</evidence>
<feature type="domain" description="ARB-07466-like C-terminal" evidence="3">
    <location>
        <begin position="34"/>
        <end position="129"/>
    </location>
</feature>
<feature type="domain" description="Peptidoglycan binding-like" evidence="2">
    <location>
        <begin position="212"/>
        <end position="246"/>
    </location>
</feature>
<dbReference type="KEGG" id="serw:FY030_00565"/>
<dbReference type="Gene3D" id="1.10.101.10">
    <property type="entry name" value="PGBD-like superfamily/PGBD"/>
    <property type="match status" value="2"/>
</dbReference>
<dbReference type="InterPro" id="IPR058593">
    <property type="entry name" value="ARB_07466-like_C"/>
</dbReference>
<accession>A0A5J6V395</accession>
<dbReference type="InterPro" id="IPR036365">
    <property type="entry name" value="PGBD-like_sf"/>
</dbReference>
<proteinExistence type="predicted"/>
<dbReference type="Pfam" id="PF01471">
    <property type="entry name" value="PG_binding_1"/>
    <property type="match status" value="2"/>
</dbReference>
<organism evidence="4 5">
    <name type="scientific">Ornithinimicrobium pratense</name>
    <dbReference type="NCBI Taxonomy" id="2593973"/>
    <lineage>
        <taxon>Bacteria</taxon>
        <taxon>Bacillati</taxon>
        <taxon>Actinomycetota</taxon>
        <taxon>Actinomycetes</taxon>
        <taxon>Micrococcales</taxon>
        <taxon>Ornithinimicrobiaceae</taxon>
        <taxon>Ornithinimicrobium</taxon>
    </lineage>
</organism>
<dbReference type="OrthoDB" id="5181100at2"/>
<feature type="domain" description="Peptidoglycan binding-like" evidence="2">
    <location>
        <begin position="407"/>
        <end position="443"/>
    </location>
</feature>
<gene>
    <name evidence="4" type="ORF">FY030_00565</name>
</gene>
<evidence type="ECO:0000313" key="4">
    <source>
        <dbReference type="EMBL" id="QFG67413.1"/>
    </source>
</evidence>
<reference evidence="4 5" key="1">
    <citation type="submission" date="2019-09" db="EMBL/GenBank/DDBJ databases">
        <title>Serinicoccus pratensis sp. nov., isolated from meadow soil.</title>
        <authorList>
            <person name="Zhang W."/>
        </authorList>
    </citation>
    <scope>NUCLEOTIDE SEQUENCE [LARGE SCALE GENOMIC DNA]</scope>
    <source>
        <strain evidence="4 5">W204</strain>
    </source>
</reference>
<feature type="region of interest" description="Disordered" evidence="1">
    <location>
        <begin position="368"/>
        <end position="390"/>
    </location>
</feature>
<dbReference type="InterPro" id="IPR036366">
    <property type="entry name" value="PGBDSf"/>
</dbReference>
<feature type="region of interest" description="Disordered" evidence="1">
    <location>
        <begin position="452"/>
        <end position="505"/>
    </location>
</feature>
<evidence type="ECO:0000259" key="2">
    <source>
        <dbReference type="Pfam" id="PF01471"/>
    </source>
</evidence>
<feature type="compositionally biased region" description="Basic and acidic residues" evidence="1">
    <location>
        <begin position="463"/>
        <end position="495"/>
    </location>
</feature>
<dbReference type="InterPro" id="IPR002477">
    <property type="entry name" value="Peptidoglycan-bd-like"/>
</dbReference>
<dbReference type="SUPFAM" id="SSF47090">
    <property type="entry name" value="PGBD-like"/>
    <property type="match status" value="3"/>
</dbReference>
<dbReference type="Proteomes" id="UP000326546">
    <property type="component" value="Chromosome"/>
</dbReference>
<evidence type="ECO:0000259" key="3">
    <source>
        <dbReference type="Pfam" id="PF26571"/>
    </source>
</evidence>
<protein>
    <submittedName>
        <fullName evidence="4">Uncharacterized protein</fullName>
    </submittedName>
</protein>
<dbReference type="EMBL" id="CP044427">
    <property type="protein sequence ID" value="QFG67413.1"/>
    <property type="molecule type" value="Genomic_DNA"/>
</dbReference>
<evidence type="ECO:0000256" key="1">
    <source>
        <dbReference type="SAM" id="MobiDB-lite"/>
    </source>
</evidence>